<proteinExistence type="inferred from homology"/>
<evidence type="ECO:0000256" key="5">
    <source>
        <dbReference type="ARBA" id="ARBA00022692"/>
    </source>
</evidence>
<evidence type="ECO:0000256" key="2">
    <source>
        <dbReference type="ARBA" id="ARBA00007613"/>
    </source>
</evidence>
<keyword evidence="6" id="KW-0472">Membrane</keyword>
<comment type="similarity">
    <text evidence="2">Belongs to the outer membrane factor (OMF) (TC 1.B.17) family.</text>
</comment>
<evidence type="ECO:0000256" key="1">
    <source>
        <dbReference type="ARBA" id="ARBA00004442"/>
    </source>
</evidence>
<dbReference type="Gene3D" id="1.20.1600.10">
    <property type="entry name" value="Outer membrane efflux proteins (OEP)"/>
    <property type="match status" value="1"/>
</dbReference>
<keyword evidence="3" id="KW-0813">Transport</keyword>
<keyword evidence="5" id="KW-0812">Transmembrane</keyword>
<protein>
    <recommendedName>
        <fullName evidence="9">Outer membrane efflux protein</fullName>
    </recommendedName>
</protein>
<evidence type="ECO:0000256" key="3">
    <source>
        <dbReference type="ARBA" id="ARBA00022448"/>
    </source>
</evidence>
<dbReference type="GO" id="GO:0015562">
    <property type="term" value="F:efflux transmembrane transporter activity"/>
    <property type="evidence" value="ECO:0007669"/>
    <property type="project" value="InterPro"/>
</dbReference>
<evidence type="ECO:0000313" key="8">
    <source>
        <dbReference type="EMBL" id="CAA9288908.1"/>
    </source>
</evidence>
<evidence type="ECO:0008006" key="9">
    <source>
        <dbReference type="Google" id="ProtNLM"/>
    </source>
</evidence>
<keyword evidence="4" id="KW-1134">Transmembrane beta strand</keyword>
<reference evidence="8" key="1">
    <citation type="submission" date="2020-02" db="EMBL/GenBank/DDBJ databases">
        <authorList>
            <person name="Meier V. D."/>
        </authorList>
    </citation>
    <scope>NUCLEOTIDE SEQUENCE</scope>
    <source>
        <strain evidence="8">AVDCRST_MAG63</strain>
    </source>
</reference>
<dbReference type="GO" id="GO:0009279">
    <property type="term" value="C:cell outer membrane"/>
    <property type="evidence" value="ECO:0007669"/>
    <property type="project" value="UniProtKB-SubCell"/>
</dbReference>
<dbReference type="Pfam" id="PF02321">
    <property type="entry name" value="OEP"/>
    <property type="match status" value="1"/>
</dbReference>
<dbReference type="EMBL" id="CADCTO010000581">
    <property type="protein sequence ID" value="CAA9288908.1"/>
    <property type="molecule type" value="Genomic_DNA"/>
</dbReference>
<comment type="subcellular location">
    <subcellularLocation>
        <location evidence="1">Cell outer membrane</location>
    </subcellularLocation>
</comment>
<sequence length="129" mass="14022">MSAQVSYPLFDAGLSRARVRESQAAVRGSEARVESLRQQVAVEVEQAWRDLAQARATLPAAEAAQRAAQVNYEAAIESRREGLGTIVDVITAQTQLAEAQSAFVQAVYDFYQGDARLARAVGQADRLLQ</sequence>
<evidence type="ECO:0000256" key="4">
    <source>
        <dbReference type="ARBA" id="ARBA00022452"/>
    </source>
</evidence>
<dbReference type="GO" id="GO:0015288">
    <property type="term" value="F:porin activity"/>
    <property type="evidence" value="ECO:0007669"/>
    <property type="project" value="TreeGrafter"/>
</dbReference>
<accession>A0A6J4JVZ6</accession>
<dbReference type="GO" id="GO:1990281">
    <property type="term" value="C:efflux pump complex"/>
    <property type="evidence" value="ECO:0007669"/>
    <property type="project" value="TreeGrafter"/>
</dbReference>
<gene>
    <name evidence="8" type="ORF">AVDCRST_MAG63-4191</name>
</gene>
<dbReference type="PANTHER" id="PTHR30026:SF20">
    <property type="entry name" value="OUTER MEMBRANE PROTEIN TOLC"/>
    <property type="match status" value="1"/>
</dbReference>
<keyword evidence="7" id="KW-0998">Cell outer membrane</keyword>
<organism evidence="8">
    <name type="scientific">uncultured Armatimonadetes bacterium</name>
    <dbReference type="NCBI Taxonomy" id="157466"/>
    <lineage>
        <taxon>Bacteria</taxon>
        <taxon>Bacillati</taxon>
        <taxon>Armatimonadota</taxon>
        <taxon>environmental samples</taxon>
    </lineage>
</organism>
<dbReference type="InterPro" id="IPR051906">
    <property type="entry name" value="TolC-like"/>
</dbReference>
<evidence type="ECO:0000256" key="6">
    <source>
        <dbReference type="ARBA" id="ARBA00023136"/>
    </source>
</evidence>
<dbReference type="SUPFAM" id="SSF56954">
    <property type="entry name" value="Outer membrane efflux proteins (OEP)"/>
    <property type="match status" value="1"/>
</dbReference>
<name>A0A6J4JVZ6_9BACT</name>
<evidence type="ECO:0000256" key="7">
    <source>
        <dbReference type="ARBA" id="ARBA00023237"/>
    </source>
</evidence>
<dbReference type="InterPro" id="IPR003423">
    <property type="entry name" value="OMP_efflux"/>
</dbReference>
<dbReference type="PANTHER" id="PTHR30026">
    <property type="entry name" value="OUTER MEMBRANE PROTEIN TOLC"/>
    <property type="match status" value="1"/>
</dbReference>
<dbReference type="AlphaFoldDB" id="A0A6J4JVZ6"/>